<dbReference type="Proteomes" id="UP000003240">
    <property type="component" value="Unassembled WGS sequence"/>
</dbReference>
<dbReference type="CDD" id="cd10554">
    <property type="entry name" value="HycB_like"/>
    <property type="match status" value="1"/>
</dbReference>
<keyword evidence="1" id="KW-0004">4Fe-4S</keyword>
<feature type="domain" description="4Fe-4S ferredoxin-type" evidence="6">
    <location>
        <begin position="3"/>
        <end position="31"/>
    </location>
</feature>
<evidence type="ECO:0000313" key="8">
    <source>
        <dbReference type="Proteomes" id="UP000003240"/>
    </source>
</evidence>
<keyword evidence="4" id="KW-0408">Iron</keyword>
<proteinExistence type="predicted"/>
<dbReference type="InterPro" id="IPR050294">
    <property type="entry name" value="RnfB_subfamily"/>
</dbReference>
<evidence type="ECO:0000256" key="1">
    <source>
        <dbReference type="ARBA" id="ARBA00022485"/>
    </source>
</evidence>
<evidence type="ECO:0000256" key="4">
    <source>
        <dbReference type="ARBA" id="ARBA00023004"/>
    </source>
</evidence>
<evidence type="ECO:0000256" key="3">
    <source>
        <dbReference type="ARBA" id="ARBA00022737"/>
    </source>
</evidence>
<dbReference type="GO" id="GO:0046872">
    <property type="term" value="F:metal ion binding"/>
    <property type="evidence" value="ECO:0007669"/>
    <property type="project" value="UniProtKB-KW"/>
</dbReference>
<gene>
    <name evidence="7" type="ORF">ALO_06323</name>
</gene>
<dbReference type="Pfam" id="PF12838">
    <property type="entry name" value="Fer4_7"/>
    <property type="match status" value="1"/>
</dbReference>
<reference evidence="7 8" key="1">
    <citation type="journal article" date="2011" name="EMBO J.">
        <title>Structural diversity of bacterial flagellar motors.</title>
        <authorList>
            <person name="Chen S."/>
            <person name="Beeby M."/>
            <person name="Murphy G.E."/>
            <person name="Leadbetter J.R."/>
            <person name="Hendrixson D.R."/>
            <person name="Briegel A."/>
            <person name="Li Z."/>
            <person name="Shi J."/>
            <person name="Tocheva E.I."/>
            <person name="Muller A."/>
            <person name="Dobro M.J."/>
            <person name="Jensen G.J."/>
        </authorList>
    </citation>
    <scope>NUCLEOTIDE SEQUENCE [LARGE SCALE GENOMIC DNA]</scope>
    <source>
        <strain evidence="7 8">DSM 6540</strain>
    </source>
</reference>
<evidence type="ECO:0000256" key="5">
    <source>
        <dbReference type="ARBA" id="ARBA00023014"/>
    </source>
</evidence>
<evidence type="ECO:0000313" key="7">
    <source>
        <dbReference type="EMBL" id="EGO64654.1"/>
    </source>
</evidence>
<protein>
    <submittedName>
        <fullName evidence="7">Fe-S-cluster-containing hydrogenase component</fullName>
    </submittedName>
</protein>
<keyword evidence="5" id="KW-0411">Iron-sulfur</keyword>
<organism evidence="7 8">
    <name type="scientific">Acetonema longum DSM 6540</name>
    <dbReference type="NCBI Taxonomy" id="1009370"/>
    <lineage>
        <taxon>Bacteria</taxon>
        <taxon>Bacillati</taxon>
        <taxon>Bacillota</taxon>
        <taxon>Negativicutes</taxon>
        <taxon>Acetonemataceae</taxon>
        <taxon>Acetonema</taxon>
    </lineage>
</organism>
<dbReference type="GO" id="GO:0051539">
    <property type="term" value="F:4 iron, 4 sulfur cluster binding"/>
    <property type="evidence" value="ECO:0007669"/>
    <property type="project" value="UniProtKB-KW"/>
</dbReference>
<keyword evidence="8" id="KW-1185">Reference proteome</keyword>
<dbReference type="PROSITE" id="PS00198">
    <property type="entry name" value="4FE4S_FER_1"/>
    <property type="match status" value="1"/>
</dbReference>
<dbReference type="PROSITE" id="PS51379">
    <property type="entry name" value="4FE4S_FER_2"/>
    <property type="match status" value="2"/>
</dbReference>
<dbReference type="SUPFAM" id="SSF54862">
    <property type="entry name" value="4Fe-4S ferredoxins"/>
    <property type="match status" value="1"/>
</dbReference>
<dbReference type="Gene3D" id="3.30.70.20">
    <property type="match status" value="2"/>
</dbReference>
<keyword evidence="2" id="KW-0479">Metal-binding</keyword>
<dbReference type="Pfam" id="PF12837">
    <property type="entry name" value="Fer4_6"/>
    <property type="match status" value="1"/>
</dbReference>
<dbReference type="eggNOG" id="COG1142">
    <property type="taxonomic scope" value="Bacteria"/>
</dbReference>
<evidence type="ECO:0000259" key="6">
    <source>
        <dbReference type="PROSITE" id="PS51379"/>
    </source>
</evidence>
<name>F7NGS3_9FIRM</name>
<dbReference type="PANTHER" id="PTHR42859">
    <property type="entry name" value="OXIDOREDUCTASE"/>
    <property type="match status" value="1"/>
</dbReference>
<dbReference type="InterPro" id="IPR017900">
    <property type="entry name" value="4Fe4S_Fe_S_CS"/>
</dbReference>
<dbReference type="InterPro" id="IPR017896">
    <property type="entry name" value="4Fe4S_Fe-S-bd"/>
</dbReference>
<dbReference type="PANTHER" id="PTHR42859:SF17">
    <property type="entry name" value="ELECTRON TRANSPORT PROTEIN HYDN-RELATED"/>
    <property type="match status" value="1"/>
</dbReference>
<feature type="domain" description="4Fe-4S ferredoxin-type" evidence="6">
    <location>
        <begin position="81"/>
        <end position="110"/>
    </location>
</feature>
<sequence>MNDFLVADPDKCIGCRTCEIACALAHAAKDALIAGTLDQDFHPRLKVVKIAAVTVPVQCRQCEDAPCANVCPTGAIINKHHSIQVKGEACIGCKSCLLACPFGVMELAPQVMQGETVLQEGLKVVDAAGGRSKEKLVAYKCDLCRERPEGPACAGVCPTQAFKPVAGQTLSLYAKQRRKACAVELSRLPPQAAEHAPAPGRLS</sequence>
<dbReference type="STRING" id="1009370.ALO_06323"/>
<evidence type="ECO:0000256" key="2">
    <source>
        <dbReference type="ARBA" id="ARBA00022723"/>
    </source>
</evidence>
<keyword evidence="3" id="KW-0677">Repeat</keyword>
<dbReference type="AlphaFoldDB" id="F7NGS3"/>
<dbReference type="RefSeq" id="WP_004093925.1">
    <property type="nucleotide sequence ID" value="NZ_AFGF01000050.1"/>
</dbReference>
<accession>F7NGS3</accession>
<dbReference type="EMBL" id="AFGF01000050">
    <property type="protein sequence ID" value="EGO64654.1"/>
    <property type="molecule type" value="Genomic_DNA"/>
</dbReference>
<comment type="caution">
    <text evidence="7">The sequence shown here is derived from an EMBL/GenBank/DDBJ whole genome shotgun (WGS) entry which is preliminary data.</text>
</comment>